<keyword evidence="3" id="KW-0862">Zinc</keyword>
<dbReference type="PANTHER" id="PTHR31973">
    <property type="entry name" value="POLYPROTEIN, PUTATIVE-RELATED"/>
    <property type="match status" value="1"/>
</dbReference>
<keyword evidence="7" id="KW-1185">Reference proteome</keyword>
<dbReference type="InterPro" id="IPR007527">
    <property type="entry name" value="Znf_SWIM"/>
</dbReference>
<evidence type="ECO:0000313" key="6">
    <source>
        <dbReference type="EMBL" id="GAA0171373.1"/>
    </source>
</evidence>
<keyword evidence="2 4" id="KW-0863">Zinc-finger</keyword>
<dbReference type="GO" id="GO:0008270">
    <property type="term" value="F:zinc ion binding"/>
    <property type="evidence" value="ECO:0007669"/>
    <property type="project" value="UniProtKB-KW"/>
</dbReference>
<dbReference type="EMBL" id="BAABME010007647">
    <property type="protein sequence ID" value="GAA0171373.1"/>
    <property type="molecule type" value="Genomic_DNA"/>
</dbReference>
<protein>
    <recommendedName>
        <fullName evidence="5">SWIM-type domain-containing protein</fullName>
    </recommendedName>
</protein>
<evidence type="ECO:0000256" key="4">
    <source>
        <dbReference type="PROSITE-ProRule" id="PRU00325"/>
    </source>
</evidence>
<dbReference type="AlphaFoldDB" id="A0AAV3R7W9"/>
<evidence type="ECO:0000256" key="1">
    <source>
        <dbReference type="ARBA" id="ARBA00022723"/>
    </source>
</evidence>
<name>A0AAV3R7W9_LITER</name>
<dbReference type="SMART" id="SM00575">
    <property type="entry name" value="ZnF_PMZ"/>
    <property type="match status" value="1"/>
</dbReference>
<keyword evidence="1" id="KW-0479">Metal-binding</keyword>
<organism evidence="6 7">
    <name type="scientific">Lithospermum erythrorhizon</name>
    <name type="common">Purple gromwell</name>
    <name type="synonym">Lithospermum officinale var. erythrorhizon</name>
    <dbReference type="NCBI Taxonomy" id="34254"/>
    <lineage>
        <taxon>Eukaryota</taxon>
        <taxon>Viridiplantae</taxon>
        <taxon>Streptophyta</taxon>
        <taxon>Embryophyta</taxon>
        <taxon>Tracheophyta</taxon>
        <taxon>Spermatophyta</taxon>
        <taxon>Magnoliopsida</taxon>
        <taxon>eudicotyledons</taxon>
        <taxon>Gunneridae</taxon>
        <taxon>Pentapetalae</taxon>
        <taxon>asterids</taxon>
        <taxon>lamiids</taxon>
        <taxon>Boraginales</taxon>
        <taxon>Boraginaceae</taxon>
        <taxon>Boraginoideae</taxon>
        <taxon>Lithospermeae</taxon>
        <taxon>Lithospermum</taxon>
    </lineage>
</organism>
<evidence type="ECO:0000256" key="3">
    <source>
        <dbReference type="ARBA" id="ARBA00022833"/>
    </source>
</evidence>
<evidence type="ECO:0000313" key="7">
    <source>
        <dbReference type="Proteomes" id="UP001454036"/>
    </source>
</evidence>
<feature type="domain" description="SWIM-type" evidence="5">
    <location>
        <begin position="221"/>
        <end position="253"/>
    </location>
</feature>
<dbReference type="PROSITE" id="PS50966">
    <property type="entry name" value="ZF_SWIM"/>
    <property type="match status" value="1"/>
</dbReference>
<dbReference type="InterPro" id="IPR006564">
    <property type="entry name" value="Znf_PMZ"/>
</dbReference>
<gene>
    <name evidence="6" type="ORF">LIER_25420</name>
</gene>
<dbReference type="PANTHER" id="PTHR31973:SF187">
    <property type="entry name" value="MUTATOR TRANSPOSASE MUDRA PROTEIN"/>
    <property type="match status" value="1"/>
</dbReference>
<evidence type="ECO:0000256" key="2">
    <source>
        <dbReference type="ARBA" id="ARBA00022771"/>
    </source>
</evidence>
<reference evidence="6 7" key="1">
    <citation type="submission" date="2024-01" db="EMBL/GenBank/DDBJ databases">
        <title>The complete chloroplast genome sequence of Lithospermum erythrorhizon: insights into the phylogenetic relationship among Boraginaceae species and the maternal lineages of purple gromwells.</title>
        <authorList>
            <person name="Okada T."/>
            <person name="Watanabe K."/>
        </authorList>
    </citation>
    <scope>NUCLEOTIDE SEQUENCE [LARGE SCALE GENOMIC DNA]</scope>
</reference>
<dbReference type="Proteomes" id="UP001454036">
    <property type="component" value="Unassembled WGS sequence"/>
</dbReference>
<sequence length="328" mass="38090">MDVEDFDMRDTDEYVMRTGCPIGCQALYAYTVEDCNPDPKLLKLYSCGCGFRTVVHRFEYCSFWIAGPVKKTLYVRRELMKAQPGRSCYVDFIKPQVPVDPGVFRRLYGLEEVVHDILSGAARRNYFKMAMKKLKDFNENTHSWMIDYAEARDKPLITMLELIRSKFIERIKDRSAMSRKSGPLCVKVKRILDDSVKDCVGYIIKWNGIDGFRVKAHDEQFTIDIARMTCSCGSWQLSGIPCSHVIPCLYHLRKILPDYLNDCYKKSSFLSTYSHVLNPMSGIHLWDRTVGMPLQPLLHIMLDGRPKKLSRRDKNEVLKKEKTETLRK</sequence>
<evidence type="ECO:0000259" key="5">
    <source>
        <dbReference type="PROSITE" id="PS50966"/>
    </source>
</evidence>
<dbReference type="Pfam" id="PF04434">
    <property type="entry name" value="SWIM"/>
    <property type="match status" value="1"/>
</dbReference>
<proteinExistence type="predicted"/>
<accession>A0AAV3R7W9</accession>
<comment type="caution">
    <text evidence="6">The sequence shown here is derived from an EMBL/GenBank/DDBJ whole genome shotgun (WGS) entry which is preliminary data.</text>
</comment>